<dbReference type="RefSeq" id="WP_174495437.1">
    <property type="nucleotide sequence ID" value="NZ_CADDWK010000003.1"/>
</dbReference>
<comment type="caution">
    <text evidence="2">The sequence shown here is derived from an EMBL/GenBank/DDBJ whole genome shotgun (WGS) entry which is preliminary data.</text>
</comment>
<organism evidence="2 3">
    <name type="scientific">Salirhabdus euzebyi</name>
    <dbReference type="NCBI Taxonomy" id="394506"/>
    <lineage>
        <taxon>Bacteria</taxon>
        <taxon>Bacillati</taxon>
        <taxon>Bacillota</taxon>
        <taxon>Bacilli</taxon>
        <taxon>Bacillales</taxon>
        <taxon>Bacillaceae</taxon>
        <taxon>Salirhabdus</taxon>
    </lineage>
</organism>
<dbReference type="AlphaFoldDB" id="A0A841Q3D5"/>
<protein>
    <submittedName>
        <fullName evidence="2">DNA-binding transcriptional regulator PaaX</fullName>
    </submittedName>
</protein>
<dbReference type="GO" id="GO:0003677">
    <property type="term" value="F:DNA binding"/>
    <property type="evidence" value="ECO:0007669"/>
    <property type="project" value="UniProtKB-KW"/>
</dbReference>
<feature type="compositionally biased region" description="Low complexity" evidence="1">
    <location>
        <begin position="22"/>
        <end position="43"/>
    </location>
</feature>
<evidence type="ECO:0000256" key="1">
    <source>
        <dbReference type="SAM" id="MobiDB-lite"/>
    </source>
</evidence>
<evidence type="ECO:0000313" key="3">
    <source>
        <dbReference type="Proteomes" id="UP000581688"/>
    </source>
</evidence>
<feature type="compositionally biased region" description="Basic and acidic residues" evidence="1">
    <location>
        <begin position="50"/>
        <end position="63"/>
    </location>
</feature>
<accession>A0A841Q3D5</accession>
<evidence type="ECO:0000313" key="2">
    <source>
        <dbReference type="EMBL" id="MBB6452897.1"/>
    </source>
</evidence>
<gene>
    <name evidence="2" type="ORF">HNQ94_001343</name>
</gene>
<name>A0A841Q3D5_9BACI</name>
<keyword evidence="3" id="KW-1185">Reference proteome</keyword>
<dbReference type="Proteomes" id="UP000581688">
    <property type="component" value="Unassembled WGS sequence"/>
</dbReference>
<proteinExistence type="predicted"/>
<keyword evidence="2" id="KW-0238">DNA-binding</keyword>
<reference evidence="2 3" key="1">
    <citation type="submission" date="2020-08" db="EMBL/GenBank/DDBJ databases">
        <title>Genomic Encyclopedia of Type Strains, Phase IV (KMG-IV): sequencing the most valuable type-strain genomes for metagenomic binning, comparative biology and taxonomic classification.</title>
        <authorList>
            <person name="Goeker M."/>
        </authorList>
    </citation>
    <scope>NUCLEOTIDE SEQUENCE [LARGE SCALE GENOMIC DNA]</scope>
    <source>
        <strain evidence="2 3">DSM 19612</strain>
    </source>
</reference>
<feature type="region of interest" description="Disordered" evidence="1">
    <location>
        <begin position="22"/>
        <end position="90"/>
    </location>
</feature>
<sequence length="100" mass="11408">MSWKAVELQVALPRVQDAGQIQDQLQQRGQHVQSHLSQAQLQAQKRKRHQVNEMNRKEHDKILNDGTGESTELLLSSPRKGKQLKQSSHPYLGKIIDYSG</sequence>
<dbReference type="EMBL" id="JACHGH010000003">
    <property type="protein sequence ID" value="MBB6452897.1"/>
    <property type="molecule type" value="Genomic_DNA"/>
</dbReference>